<dbReference type="Proteomes" id="UP000620874">
    <property type="component" value="Unassembled WGS sequence"/>
</dbReference>
<protein>
    <submittedName>
        <fullName evidence="1">Uncharacterized protein</fullName>
    </submittedName>
</protein>
<reference evidence="1 2" key="1">
    <citation type="submission" date="2020-08" db="EMBL/GenBank/DDBJ databases">
        <title>A Genomic Blueprint of the Chicken Gut Microbiome.</title>
        <authorList>
            <person name="Gilroy R."/>
            <person name="Ravi A."/>
            <person name="Getino M."/>
            <person name="Pursley I."/>
            <person name="Horton D.L."/>
            <person name="Alikhan N.-F."/>
            <person name="Baker D."/>
            <person name="Gharbi K."/>
            <person name="Hall N."/>
            <person name="Watson M."/>
            <person name="Adriaenssens E.M."/>
            <person name="Foster-Nyarko E."/>
            <person name="Jarju S."/>
            <person name="Secka A."/>
            <person name="Antonio M."/>
            <person name="Oren A."/>
            <person name="Chaudhuri R."/>
            <person name="La Ragione R.M."/>
            <person name="Hildebrand F."/>
            <person name="Pallen M.J."/>
        </authorList>
    </citation>
    <scope>NUCLEOTIDE SEQUENCE [LARGE SCALE GENOMIC DNA]</scope>
    <source>
        <strain evidence="1 2">Sa1CVN1</strain>
    </source>
</reference>
<proteinExistence type="predicted"/>
<name>A0ABR8Y7Z6_9BACT</name>
<dbReference type="EMBL" id="JACSPP010000015">
    <property type="protein sequence ID" value="MBD8040164.1"/>
    <property type="molecule type" value="Genomic_DNA"/>
</dbReference>
<evidence type="ECO:0000313" key="1">
    <source>
        <dbReference type="EMBL" id="MBD8040164.1"/>
    </source>
</evidence>
<organism evidence="1 2">
    <name type="scientific">Phocaeicola intestinalis</name>
    <dbReference type="NCBI Taxonomy" id="2762212"/>
    <lineage>
        <taxon>Bacteria</taxon>
        <taxon>Pseudomonadati</taxon>
        <taxon>Bacteroidota</taxon>
        <taxon>Bacteroidia</taxon>
        <taxon>Bacteroidales</taxon>
        <taxon>Bacteroidaceae</taxon>
        <taxon>Phocaeicola</taxon>
    </lineage>
</organism>
<keyword evidence="2" id="KW-1185">Reference proteome</keyword>
<comment type="caution">
    <text evidence="1">The sequence shown here is derived from an EMBL/GenBank/DDBJ whole genome shotgun (WGS) entry which is preliminary data.</text>
</comment>
<gene>
    <name evidence="1" type="ORF">H9625_06840</name>
</gene>
<dbReference type="RefSeq" id="WP_191763571.1">
    <property type="nucleotide sequence ID" value="NZ_JACSPP010000015.1"/>
</dbReference>
<accession>A0ABR8Y7Z6</accession>
<evidence type="ECO:0000313" key="2">
    <source>
        <dbReference type="Proteomes" id="UP000620874"/>
    </source>
</evidence>
<sequence length="49" mass="5862">MQHFNEHALELSIMELFQQEGYTYTSGEGIHKEVSDVLLRDDMHFKYDK</sequence>